<evidence type="ECO:0000256" key="1">
    <source>
        <dbReference type="SAM" id="Phobius"/>
    </source>
</evidence>
<name>A0A7E4ZQP0_PANRE</name>
<feature type="transmembrane region" description="Helical" evidence="1">
    <location>
        <begin position="201"/>
        <end position="230"/>
    </location>
</feature>
<reference evidence="2" key="1">
    <citation type="journal article" date="2013" name="Genetics">
        <title>The draft genome and transcriptome of Panagrellus redivivus are shaped by the harsh demands of a free-living lifestyle.</title>
        <authorList>
            <person name="Srinivasan J."/>
            <person name="Dillman A.R."/>
            <person name="Macchietto M.G."/>
            <person name="Heikkinen L."/>
            <person name="Lakso M."/>
            <person name="Fracchia K.M."/>
            <person name="Antoshechkin I."/>
            <person name="Mortazavi A."/>
            <person name="Wong G."/>
            <person name="Sternberg P.W."/>
        </authorList>
    </citation>
    <scope>NUCLEOTIDE SEQUENCE [LARGE SCALE GENOMIC DNA]</scope>
    <source>
        <strain evidence="2">MT8872</strain>
    </source>
</reference>
<protein>
    <submittedName>
        <fullName evidence="3">Serpentine Receptor, class T</fullName>
    </submittedName>
</protein>
<feature type="transmembrane region" description="Helical" evidence="1">
    <location>
        <begin position="140"/>
        <end position="160"/>
    </location>
</feature>
<dbReference type="Gene3D" id="1.20.1070.10">
    <property type="entry name" value="Rhodopsin 7-helix transmembrane proteins"/>
    <property type="match status" value="1"/>
</dbReference>
<feature type="transmembrane region" description="Helical" evidence="1">
    <location>
        <begin position="98"/>
        <end position="119"/>
    </location>
</feature>
<evidence type="ECO:0000313" key="3">
    <source>
        <dbReference type="WBParaSite" id="Pan_g11402.t1"/>
    </source>
</evidence>
<organism evidence="2 3">
    <name type="scientific">Panagrellus redivivus</name>
    <name type="common">Microworm</name>
    <dbReference type="NCBI Taxonomy" id="6233"/>
    <lineage>
        <taxon>Eukaryota</taxon>
        <taxon>Metazoa</taxon>
        <taxon>Ecdysozoa</taxon>
        <taxon>Nematoda</taxon>
        <taxon>Chromadorea</taxon>
        <taxon>Rhabditida</taxon>
        <taxon>Tylenchina</taxon>
        <taxon>Panagrolaimomorpha</taxon>
        <taxon>Panagrolaimoidea</taxon>
        <taxon>Panagrolaimidae</taxon>
        <taxon>Panagrellus</taxon>
    </lineage>
</organism>
<dbReference type="WBParaSite" id="Pan_g11402.t1">
    <property type="protein sequence ID" value="Pan_g11402.t1"/>
    <property type="gene ID" value="Pan_g11402"/>
</dbReference>
<keyword evidence="1" id="KW-0812">Transmembrane</keyword>
<evidence type="ECO:0000313" key="2">
    <source>
        <dbReference type="Proteomes" id="UP000492821"/>
    </source>
</evidence>
<keyword evidence="1" id="KW-1133">Transmembrane helix</keyword>
<feature type="transmembrane region" description="Helical" evidence="1">
    <location>
        <begin position="20"/>
        <end position="40"/>
    </location>
</feature>
<dbReference type="InterPro" id="IPR053220">
    <property type="entry name" value="Nematode_rcpt-like_serp_H"/>
</dbReference>
<dbReference type="AlphaFoldDB" id="A0A7E4ZQP0"/>
<feature type="transmembrane region" description="Helical" evidence="1">
    <location>
        <begin position="242"/>
        <end position="269"/>
    </location>
</feature>
<feature type="transmembrane region" description="Helical" evidence="1">
    <location>
        <begin position="281"/>
        <end position="304"/>
    </location>
</feature>
<proteinExistence type="predicted"/>
<sequence length="340" mass="38261">MATYSCGVIEPFFLEHSVYLSPFIIISIVIAVFLDYVIITKSKDLGTFKYYILNQAIWAQLYEIVLIIESPVIFNNCLGAVFTGFLLRSIGSYRFTQILTIGAISLLGNTFAAVILSMVNRFLFVFTPSKRVYMDNKYTLTLIIVFIIIFHILFASAILLSSTDAETCKQLAVHETGDSLVKYFNEPSFYYAGENEGKTRFIGFVIFCMISFAVLPFAACIIVFIIHVVYNSKSLHSKVLTARSLVMVVTVQAMLCVCMVMFPTMWILASWTWNLNHDIELTNYVIILLSLHGIADAICTFYCVMPYRRYVISLFVSKKPAVPAPASNTSARISRGQVHG</sequence>
<dbReference type="PANTHER" id="PTHR22941">
    <property type="entry name" value="SERPENTINE RECEPTOR"/>
    <property type="match status" value="1"/>
</dbReference>
<reference evidence="3" key="2">
    <citation type="submission" date="2020-10" db="UniProtKB">
        <authorList>
            <consortium name="WormBaseParasite"/>
        </authorList>
    </citation>
    <scope>IDENTIFICATION</scope>
</reference>
<feature type="transmembrane region" description="Helical" evidence="1">
    <location>
        <begin position="61"/>
        <end position="86"/>
    </location>
</feature>
<dbReference type="SUPFAM" id="SSF81321">
    <property type="entry name" value="Family A G protein-coupled receptor-like"/>
    <property type="match status" value="1"/>
</dbReference>
<keyword evidence="1" id="KW-0472">Membrane</keyword>
<keyword evidence="2" id="KW-1185">Reference proteome</keyword>
<dbReference type="InterPro" id="IPR019422">
    <property type="entry name" value="7TM_GPCR_serpentine_rcpt_Srh"/>
</dbReference>
<accession>A0A7E4ZQP0</accession>
<dbReference type="Proteomes" id="UP000492821">
    <property type="component" value="Unassembled WGS sequence"/>
</dbReference>
<dbReference type="Pfam" id="PF10318">
    <property type="entry name" value="7TM_GPCR_Srh"/>
    <property type="match status" value="1"/>
</dbReference>